<feature type="region of interest" description="Disordered" evidence="1">
    <location>
        <begin position="73"/>
        <end position="94"/>
    </location>
</feature>
<dbReference type="AlphaFoldDB" id="A0A0L0FST3"/>
<proteinExistence type="predicted"/>
<sequence>MPAKDGDDAAFMDSEYEHTLAYFTWLQRRAVRGQDGRYIDPPAAVTDSTANPDLQNAEDMIDASWVEVSSSNLCEDDSNSHMQESALTLASEGE</sequence>
<protein>
    <submittedName>
        <fullName evidence="2">Uncharacterized protein</fullName>
    </submittedName>
</protein>
<organism evidence="2 3">
    <name type="scientific">Sphaeroforma arctica JP610</name>
    <dbReference type="NCBI Taxonomy" id="667725"/>
    <lineage>
        <taxon>Eukaryota</taxon>
        <taxon>Ichthyosporea</taxon>
        <taxon>Ichthyophonida</taxon>
        <taxon>Sphaeroforma</taxon>
    </lineage>
</organism>
<keyword evidence="3" id="KW-1185">Reference proteome</keyword>
<reference evidence="2 3" key="1">
    <citation type="submission" date="2011-02" db="EMBL/GenBank/DDBJ databases">
        <title>The Genome Sequence of Sphaeroforma arctica JP610.</title>
        <authorList>
            <consortium name="The Broad Institute Genome Sequencing Platform"/>
            <person name="Russ C."/>
            <person name="Cuomo C."/>
            <person name="Young S.K."/>
            <person name="Zeng Q."/>
            <person name="Gargeya S."/>
            <person name="Alvarado L."/>
            <person name="Berlin A."/>
            <person name="Chapman S.B."/>
            <person name="Chen Z."/>
            <person name="Freedman E."/>
            <person name="Gellesch M."/>
            <person name="Goldberg J."/>
            <person name="Griggs A."/>
            <person name="Gujja S."/>
            <person name="Heilman E."/>
            <person name="Heiman D."/>
            <person name="Howarth C."/>
            <person name="Mehta T."/>
            <person name="Neiman D."/>
            <person name="Pearson M."/>
            <person name="Roberts A."/>
            <person name="Saif S."/>
            <person name="Shea T."/>
            <person name="Shenoy N."/>
            <person name="Sisk P."/>
            <person name="Stolte C."/>
            <person name="Sykes S."/>
            <person name="White J."/>
            <person name="Yandava C."/>
            <person name="Burger G."/>
            <person name="Gray M.W."/>
            <person name="Holland P.W.H."/>
            <person name="King N."/>
            <person name="Lang F.B.F."/>
            <person name="Roger A.J."/>
            <person name="Ruiz-Trillo I."/>
            <person name="Haas B."/>
            <person name="Nusbaum C."/>
            <person name="Birren B."/>
        </authorList>
    </citation>
    <scope>NUCLEOTIDE SEQUENCE [LARGE SCALE GENOMIC DNA]</scope>
    <source>
        <strain evidence="2 3">JP610</strain>
    </source>
</reference>
<gene>
    <name evidence="2" type="ORF">SARC_07752</name>
</gene>
<name>A0A0L0FST3_9EUKA</name>
<dbReference type="EMBL" id="KQ242231">
    <property type="protein sequence ID" value="KNC79867.1"/>
    <property type="molecule type" value="Genomic_DNA"/>
</dbReference>
<evidence type="ECO:0000313" key="3">
    <source>
        <dbReference type="Proteomes" id="UP000054560"/>
    </source>
</evidence>
<evidence type="ECO:0000256" key="1">
    <source>
        <dbReference type="SAM" id="MobiDB-lite"/>
    </source>
</evidence>
<dbReference type="GeneID" id="25908256"/>
<dbReference type="Proteomes" id="UP000054560">
    <property type="component" value="Unassembled WGS sequence"/>
</dbReference>
<dbReference type="RefSeq" id="XP_014153769.1">
    <property type="nucleotide sequence ID" value="XM_014298294.1"/>
</dbReference>
<accession>A0A0L0FST3</accession>
<evidence type="ECO:0000313" key="2">
    <source>
        <dbReference type="EMBL" id="KNC79867.1"/>
    </source>
</evidence>